<dbReference type="AlphaFoldDB" id="A0A261SM71"/>
<dbReference type="EMBL" id="NEVM01000001">
    <property type="protein sequence ID" value="OZI38171.1"/>
    <property type="molecule type" value="Genomic_DNA"/>
</dbReference>
<comment type="similarity">
    <text evidence="1 4">Belongs to the D-isomer specific 2-hydroxyacid dehydrogenase family.</text>
</comment>
<dbReference type="InterPro" id="IPR036291">
    <property type="entry name" value="NAD(P)-bd_dom_sf"/>
</dbReference>
<dbReference type="Proteomes" id="UP000216020">
    <property type="component" value="Unassembled WGS sequence"/>
</dbReference>
<evidence type="ECO:0000313" key="8">
    <source>
        <dbReference type="Proteomes" id="UP000216020"/>
    </source>
</evidence>
<evidence type="ECO:0000256" key="4">
    <source>
        <dbReference type="RuleBase" id="RU003719"/>
    </source>
</evidence>
<comment type="caution">
    <text evidence="7">The sequence shown here is derived from an EMBL/GenBank/DDBJ whole genome shotgun (WGS) entry which is preliminary data.</text>
</comment>
<proteinExistence type="inferred from homology"/>
<dbReference type="Pfam" id="PF02826">
    <property type="entry name" value="2-Hacid_dh_C"/>
    <property type="match status" value="1"/>
</dbReference>
<dbReference type="PANTHER" id="PTHR42789">
    <property type="entry name" value="D-ISOMER SPECIFIC 2-HYDROXYACID DEHYDROGENASE FAMILY PROTEIN (AFU_ORTHOLOGUE AFUA_6G10090)"/>
    <property type="match status" value="1"/>
</dbReference>
<dbReference type="CDD" id="cd12169">
    <property type="entry name" value="PGDH_like_1"/>
    <property type="match status" value="1"/>
</dbReference>
<dbReference type="Pfam" id="PF00389">
    <property type="entry name" value="2-Hacid_dh"/>
    <property type="match status" value="1"/>
</dbReference>
<evidence type="ECO:0000256" key="1">
    <source>
        <dbReference type="ARBA" id="ARBA00005854"/>
    </source>
</evidence>
<keyword evidence="8" id="KW-1185">Reference proteome</keyword>
<dbReference type="SUPFAM" id="SSF52283">
    <property type="entry name" value="Formate/glycerate dehydrogenase catalytic domain-like"/>
    <property type="match status" value="1"/>
</dbReference>
<dbReference type="InterPro" id="IPR050857">
    <property type="entry name" value="D-2-hydroxyacid_DH"/>
</dbReference>
<dbReference type="InterPro" id="IPR006139">
    <property type="entry name" value="D-isomer_2_OHA_DH_cat_dom"/>
</dbReference>
<evidence type="ECO:0000256" key="3">
    <source>
        <dbReference type="ARBA" id="ARBA00023027"/>
    </source>
</evidence>
<feature type="domain" description="D-isomer specific 2-hydroxyacid dehydrogenase catalytic" evidence="5">
    <location>
        <begin position="32"/>
        <end position="317"/>
    </location>
</feature>
<sequence length="320" mass="35712">MDRLRIAILDDYQGIALRCADWSRLRGRCELVAFPRHLEPREAEAALRDFDVICLMRERMAMPDSLMARLPRLRCIVMTGTRNATLDIESARRRGIAVTHTTRRGDGLFSTAELAWGLILALARHIPYEDARMREGHWQSSCGIALAGRRLGLLGLGKLGAHMVPIAKAFRMDVVAWSQNLTEERAAQLDVRKVSKSELFSASDFVSLHLVLSERSRHIVAEPELRLMPAHAYLVNTSRGGLVDTNALMDALANCRIAGAALDTFEAEPLPADSPLRKLSNVVLTPHLGYTVEELLRTYYEDCVDCIAAWMDGSPVRRLA</sequence>
<keyword evidence="3" id="KW-0520">NAD</keyword>
<dbReference type="GO" id="GO:0051287">
    <property type="term" value="F:NAD binding"/>
    <property type="evidence" value="ECO:0007669"/>
    <property type="project" value="InterPro"/>
</dbReference>
<organism evidence="7 8">
    <name type="scientific">Bordetella genomosp. 10</name>
    <dbReference type="NCBI Taxonomy" id="1416804"/>
    <lineage>
        <taxon>Bacteria</taxon>
        <taxon>Pseudomonadati</taxon>
        <taxon>Pseudomonadota</taxon>
        <taxon>Betaproteobacteria</taxon>
        <taxon>Burkholderiales</taxon>
        <taxon>Alcaligenaceae</taxon>
        <taxon>Bordetella</taxon>
    </lineage>
</organism>
<keyword evidence="2 4" id="KW-0560">Oxidoreductase</keyword>
<dbReference type="OrthoDB" id="9805416at2"/>
<dbReference type="InterPro" id="IPR006140">
    <property type="entry name" value="D-isomer_DH_NAD-bd"/>
</dbReference>
<evidence type="ECO:0000259" key="6">
    <source>
        <dbReference type="Pfam" id="PF02826"/>
    </source>
</evidence>
<protein>
    <submittedName>
        <fullName evidence="7">Hydroxyacid dehydrogenase</fullName>
    </submittedName>
</protein>
<name>A0A261SM71_9BORD</name>
<dbReference type="SUPFAM" id="SSF51735">
    <property type="entry name" value="NAD(P)-binding Rossmann-fold domains"/>
    <property type="match status" value="1"/>
</dbReference>
<evidence type="ECO:0000259" key="5">
    <source>
        <dbReference type="Pfam" id="PF00389"/>
    </source>
</evidence>
<dbReference type="PANTHER" id="PTHR42789:SF1">
    <property type="entry name" value="D-ISOMER SPECIFIC 2-HYDROXYACID DEHYDROGENASE FAMILY PROTEIN (AFU_ORTHOLOGUE AFUA_6G10090)"/>
    <property type="match status" value="1"/>
</dbReference>
<feature type="domain" description="D-isomer specific 2-hydroxyacid dehydrogenase NAD-binding" evidence="6">
    <location>
        <begin position="117"/>
        <end position="289"/>
    </location>
</feature>
<dbReference type="RefSeq" id="WP_094852270.1">
    <property type="nucleotide sequence ID" value="NZ_NEVM01000001.1"/>
</dbReference>
<reference evidence="8" key="1">
    <citation type="submission" date="2017-05" db="EMBL/GenBank/DDBJ databases">
        <title>Complete and WGS of Bordetella genogroups.</title>
        <authorList>
            <person name="Spilker T."/>
            <person name="Lipuma J."/>
        </authorList>
    </citation>
    <scope>NUCLEOTIDE SEQUENCE [LARGE SCALE GENOMIC DNA]</scope>
    <source>
        <strain evidence="8">AU16122</strain>
    </source>
</reference>
<evidence type="ECO:0000313" key="7">
    <source>
        <dbReference type="EMBL" id="OZI38171.1"/>
    </source>
</evidence>
<dbReference type="Gene3D" id="3.40.50.720">
    <property type="entry name" value="NAD(P)-binding Rossmann-like Domain"/>
    <property type="match status" value="2"/>
</dbReference>
<accession>A0A261SM71</accession>
<gene>
    <name evidence="7" type="ORF">CAL29_07495</name>
</gene>
<evidence type="ECO:0000256" key="2">
    <source>
        <dbReference type="ARBA" id="ARBA00023002"/>
    </source>
</evidence>
<dbReference type="GO" id="GO:0016616">
    <property type="term" value="F:oxidoreductase activity, acting on the CH-OH group of donors, NAD or NADP as acceptor"/>
    <property type="evidence" value="ECO:0007669"/>
    <property type="project" value="InterPro"/>
</dbReference>